<dbReference type="AlphaFoldDB" id="A0AAV7M6R6"/>
<proteinExistence type="predicted"/>
<name>A0AAV7M6R6_PLEWA</name>
<comment type="caution">
    <text evidence="1">The sequence shown here is derived from an EMBL/GenBank/DDBJ whole genome shotgun (WGS) entry which is preliminary data.</text>
</comment>
<protein>
    <submittedName>
        <fullName evidence="1">Uncharacterized protein</fullName>
    </submittedName>
</protein>
<evidence type="ECO:0000313" key="1">
    <source>
        <dbReference type="EMBL" id="KAJ1099501.1"/>
    </source>
</evidence>
<keyword evidence="2" id="KW-1185">Reference proteome</keyword>
<organism evidence="1 2">
    <name type="scientific">Pleurodeles waltl</name>
    <name type="common">Iberian ribbed newt</name>
    <dbReference type="NCBI Taxonomy" id="8319"/>
    <lineage>
        <taxon>Eukaryota</taxon>
        <taxon>Metazoa</taxon>
        <taxon>Chordata</taxon>
        <taxon>Craniata</taxon>
        <taxon>Vertebrata</taxon>
        <taxon>Euteleostomi</taxon>
        <taxon>Amphibia</taxon>
        <taxon>Batrachia</taxon>
        <taxon>Caudata</taxon>
        <taxon>Salamandroidea</taxon>
        <taxon>Salamandridae</taxon>
        <taxon>Pleurodelinae</taxon>
        <taxon>Pleurodeles</taxon>
    </lineage>
</organism>
<accession>A0AAV7M6R6</accession>
<sequence>MLPGGVAGSQPRPVWCCVEATCGRAQSRGLQYLPEPGAPECGQMELMWSRRSQTPTYRWLPTSALVSFIFCCWYAACGGGPDPQLFVVCLLDQAWRRP</sequence>
<dbReference type="EMBL" id="JANPWB010000014">
    <property type="protein sequence ID" value="KAJ1099501.1"/>
    <property type="molecule type" value="Genomic_DNA"/>
</dbReference>
<reference evidence="1" key="1">
    <citation type="journal article" date="2022" name="bioRxiv">
        <title>Sequencing and chromosome-scale assembly of the giantPleurodeles waltlgenome.</title>
        <authorList>
            <person name="Brown T."/>
            <person name="Elewa A."/>
            <person name="Iarovenko S."/>
            <person name="Subramanian E."/>
            <person name="Araus A.J."/>
            <person name="Petzold A."/>
            <person name="Susuki M."/>
            <person name="Suzuki K.-i.T."/>
            <person name="Hayashi T."/>
            <person name="Toyoda A."/>
            <person name="Oliveira C."/>
            <person name="Osipova E."/>
            <person name="Leigh N.D."/>
            <person name="Simon A."/>
            <person name="Yun M.H."/>
        </authorList>
    </citation>
    <scope>NUCLEOTIDE SEQUENCE</scope>
    <source>
        <strain evidence="1">20211129_DDA</strain>
        <tissue evidence="1">Liver</tissue>
    </source>
</reference>
<evidence type="ECO:0000313" key="2">
    <source>
        <dbReference type="Proteomes" id="UP001066276"/>
    </source>
</evidence>
<dbReference type="Proteomes" id="UP001066276">
    <property type="component" value="Chromosome 10"/>
</dbReference>
<gene>
    <name evidence="1" type="ORF">NDU88_004602</name>
</gene>